<dbReference type="EMBL" id="JAOTPL010000008">
    <property type="protein sequence ID" value="MCU7694339.1"/>
    <property type="molecule type" value="Genomic_DNA"/>
</dbReference>
<accession>A0AAE3IMI4</accession>
<comment type="caution">
    <text evidence="2">The sequence shown here is derived from an EMBL/GenBank/DDBJ whole genome shotgun (WGS) entry which is preliminary data.</text>
</comment>
<reference evidence="2" key="1">
    <citation type="submission" date="2022-10" db="EMBL/GenBank/DDBJ databases">
        <authorList>
            <person name="Kim H.S."/>
            <person name="Kim J.-S."/>
            <person name="Suh M.K."/>
            <person name="Eom M.K."/>
            <person name="Lee J.-S."/>
        </authorList>
    </citation>
    <scope>NUCLEOTIDE SEQUENCE</scope>
    <source>
        <strain evidence="2">LIP-5</strain>
    </source>
</reference>
<evidence type="ECO:0000313" key="3">
    <source>
        <dbReference type="Proteomes" id="UP001209317"/>
    </source>
</evidence>
<proteinExistence type="predicted"/>
<gene>
    <name evidence="2" type="ORF">OD355_07405</name>
</gene>
<keyword evidence="1" id="KW-0732">Signal</keyword>
<evidence type="ECO:0000256" key="1">
    <source>
        <dbReference type="SAM" id="SignalP"/>
    </source>
</evidence>
<dbReference type="AlphaFoldDB" id="A0AAE3IMI4"/>
<feature type="signal peptide" evidence="1">
    <location>
        <begin position="1"/>
        <end position="22"/>
    </location>
</feature>
<evidence type="ECO:0000313" key="2">
    <source>
        <dbReference type="EMBL" id="MCU7694339.1"/>
    </source>
</evidence>
<organism evidence="2 3">
    <name type="scientific">Haoranjiania flava</name>
    <dbReference type="NCBI Taxonomy" id="1856322"/>
    <lineage>
        <taxon>Bacteria</taxon>
        <taxon>Pseudomonadati</taxon>
        <taxon>Bacteroidota</taxon>
        <taxon>Chitinophagia</taxon>
        <taxon>Chitinophagales</taxon>
        <taxon>Chitinophagaceae</taxon>
        <taxon>Haoranjiania</taxon>
    </lineage>
</organism>
<dbReference type="Proteomes" id="UP001209317">
    <property type="component" value="Unassembled WGS sequence"/>
</dbReference>
<protein>
    <submittedName>
        <fullName evidence="2">Uncharacterized protein</fullName>
    </submittedName>
</protein>
<sequence length="173" mass="19219">MKNIKITLIGLLLLLAGSSAFAQTKNKIEIYLLNRIVPQLDEKCTNGQFFVSYQDLNPDPLIKDEEIVAYNVATHEFTFSESGAQKMANLKPSKDRGLQFALAVDRKPVVTGYIMDKSSPSGCATYGLLNVGSTKQLLLKGMPEFGTHVRIKEQRENILFINALKATGRLQKN</sequence>
<name>A0AAE3IMI4_9BACT</name>
<dbReference type="RefSeq" id="WP_263037825.1">
    <property type="nucleotide sequence ID" value="NZ_JAOTPL010000008.1"/>
</dbReference>
<feature type="chain" id="PRO_5042166188" evidence="1">
    <location>
        <begin position="23"/>
        <end position="173"/>
    </location>
</feature>
<keyword evidence="3" id="KW-1185">Reference proteome</keyword>